<dbReference type="GO" id="GO:0034628">
    <property type="term" value="P:'de novo' NAD+ biosynthetic process from L-aspartate"/>
    <property type="evidence" value="ECO:0007669"/>
    <property type="project" value="TreeGrafter"/>
</dbReference>
<dbReference type="GO" id="GO:0005737">
    <property type="term" value="C:cytoplasm"/>
    <property type="evidence" value="ECO:0007669"/>
    <property type="project" value="UniProtKB-SubCell"/>
</dbReference>
<dbReference type="AlphaFoldDB" id="A0A4R3I1S6"/>
<evidence type="ECO:0000313" key="17">
    <source>
        <dbReference type="Proteomes" id="UP000295382"/>
    </source>
</evidence>
<dbReference type="Gene3D" id="3.50.50.60">
    <property type="entry name" value="FAD/NAD(P)-binding domain"/>
    <property type="match status" value="1"/>
</dbReference>
<dbReference type="InterPro" id="IPR003953">
    <property type="entry name" value="FAD-dep_OxRdtase_2_FAD-bd"/>
</dbReference>
<evidence type="ECO:0000256" key="6">
    <source>
        <dbReference type="ARBA" id="ARBA00022642"/>
    </source>
</evidence>
<evidence type="ECO:0000256" key="11">
    <source>
        <dbReference type="PIRSR" id="PIRSR000171-1"/>
    </source>
</evidence>
<dbReference type="UniPathway" id="UPA00253">
    <property type="reaction ID" value="UER00326"/>
</dbReference>
<evidence type="ECO:0000256" key="9">
    <source>
        <dbReference type="ARBA" id="ARBA00048305"/>
    </source>
</evidence>
<dbReference type="InterPro" id="IPR036188">
    <property type="entry name" value="FAD/NAD-bd_sf"/>
</dbReference>
<comment type="caution">
    <text evidence="16">The sequence shown here is derived from an EMBL/GenBank/DDBJ whole genome shotgun (WGS) entry which is preliminary data.</text>
</comment>
<feature type="coiled-coil region" evidence="13">
    <location>
        <begin position="451"/>
        <end position="478"/>
    </location>
</feature>
<dbReference type="Gene3D" id="3.90.700.10">
    <property type="entry name" value="Succinate dehydrogenase/fumarate reductase flavoprotein, catalytic domain"/>
    <property type="match status" value="1"/>
</dbReference>
<evidence type="ECO:0000259" key="14">
    <source>
        <dbReference type="Pfam" id="PF00890"/>
    </source>
</evidence>
<evidence type="ECO:0000256" key="13">
    <source>
        <dbReference type="SAM" id="Coils"/>
    </source>
</evidence>
<keyword evidence="17" id="KW-1185">Reference proteome</keyword>
<evidence type="ECO:0000256" key="12">
    <source>
        <dbReference type="RuleBase" id="RU362049"/>
    </source>
</evidence>
<comment type="similarity">
    <text evidence="3 12">Belongs to the FAD-dependent oxidoreductase 2 family. NadB subfamily.</text>
</comment>
<proteinExistence type="inferred from homology"/>
<dbReference type="Pfam" id="PF00890">
    <property type="entry name" value="FAD_binding_2"/>
    <property type="match status" value="1"/>
</dbReference>
<dbReference type="InterPro" id="IPR015939">
    <property type="entry name" value="Fum_Rdtase/Succ_DH_flav-like_C"/>
</dbReference>
<dbReference type="GO" id="GO:0008734">
    <property type="term" value="F:L-aspartate oxidase activity"/>
    <property type="evidence" value="ECO:0007669"/>
    <property type="project" value="UniProtKB-UniRule"/>
</dbReference>
<dbReference type="RefSeq" id="WP_132256862.1">
    <property type="nucleotide sequence ID" value="NZ_SLZQ01000001.1"/>
</dbReference>
<protein>
    <recommendedName>
        <fullName evidence="4 10">L-aspartate oxidase</fullName>
        <ecNumber evidence="4 10">1.4.3.16</ecNumber>
    </recommendedName>
</protein>
<dbReference type="NCBIfam" id="NF006567">
    <property type="entry name" value="PRK09077.1"/>
    <property type="match status" value="1"/>
</dbReference>
<dbReference type="PANTHER" id="PTHR42716:SF2">
    <property type="entry name" value="L-ASPARTATE OXIDASE, CHLOROPLASTIC"/>
    <property type="match status" value="1"/>
</dbReference>
<dbReference type="SUPFAM" id="SSF56425">
    <property type="entry name" value="Succinate dehydrogenase/fumarate reductase flavoprotein, catalytic domain"/>
    <property type="match status" value="1"/>
</dbReference>
<dbReference type="PANTHER" id="PTHR42716">
    <property type="entry name" value="L-ASPARTATE OXIDASE"/>
    <property type="match status" value="1"/>
</dbReference>
<dbReference type="Pfam" id="PF02910">
    <property type="entry name" value="Succ_DH_flav_C"/>
    <property type="match status" value="1"/>
</dbReference>
<evidence type="ECO:0000256" key="5">
    <source>
        <dbReference type="ARBA" id="ARBA00022630"/>
    </source>
</evidence>
<keyword evidence="8 12" id="KW-0560">Oxidoreductase</keyword>
<organism evidence="16 17">
    <name type="scientific">Paucimonas lemoignei</name>
    <name type="common">Pseudomonas lemoignei</name>
    <dbReference type="NCBI Taxonomy" id="29443"/>
    <lineage>
        <taxon>Bacteria</taxon>
        <taxon>Pseudomonadati</taxon>
        <taxon>Pseudomonadota</taxon>
        <taxon>Betaproteobacteria</taxon>
        <taxon>Burkholderiales</taxon>
        <taxon>Burkholderiaceae</taxon>
        <taxon>Paucimonas</taxon>
    </lineage>
</organism>
<evidence type="ECO:0000256" key="10">
    <source>
        <dbReference type="NCBIfam" id="TIGR00551"/>
    </source>
</evidence>
<accession>A0A4R3I1S6</accession>
<dbReference type="InterPro" id="IPR005288">
    <property type="entry name" value="NadB"/>
</dbReference>
<dbReference type="NCBIfam" id="TIGR00551">
    <property type="entry name" value="nadB"/>
    <property type="match status" value="1"/>
</dbReference>
<evidence type="ECO:0000256" key="2">
    <source>
        <dbReference type="ARBA" id="ARBA00004950"/>
    </source>
</evidence>
<keyword evidence="13" id="KW-0175">Coiled coil</keyword>
<dbReference type="FunFam" id="3.90.700.10:FF:000002">
    <property type="entry name" value="L-aspartate oxidase"/>
    <property type="match status" value="1"/>
</dbReference>
<gene>
    <name evidence="16" type="ORF">EDC30_101458</name>
</gene>
<dbReference type="Proteomes" id="UP000295382">
    <property type="component" value="Unassembled WGS sequence"/>
</dbReference>
<comment type="function">
    <text evidence="12">Catalyzes the oxidation of L-aspartate to iminoaspartate.</text>
</comment>
<evidence type="ECO:0000256" key="3">
    <source>
        <dbReference type="ARBA" id="ARBA00008562"/>
    </source>
</evidence>
<dbReference type="SUPFAM" id="SSF46977">
    <property type="entry name" value="Succinate dehydrogenase/fumarate reductase flavoprotein C-terminal domain"/>
    <property type="match status" value="1"/>
</dbReference>
<evidence type="ECO:0000313" key="16">
    <source>
        <dbReference type="EMBL" id="TCS39502.1"/>
    </source>
</evidence>
<dbReference type="OrthoDB" id="9806724at2"/>
<feature type="active site" description="Proton acceptor" evidence="11">
    <location>
        <position position="290"/>
    </location>
</feature>
<keyword evidence="6 12" id="KW-0662">Pyridine nucleotide biosynthesis</keyword>
<keyword evidence="7 12" id="KW-0274">FAD</keyword>
<sequence>MKFDVAILGSGLAGLSVALHLAKTRKVAVISKLSLLDGASNWAQGGIAAVLDSGDSHEQHIADTLVAGAGLCDEPATRFIVEHGRAAIEWLIEQGVPFTRDEEAELGFHLTREGGHSQRRIIHAADATGHAVQVTLEQKVRNHPNITLLENHFAIDLITSDKIKLDSGGTRSCLGVYVQDTKTGKVHTIAADQTVLATGGAGKVYLYTTNPDTATGDGIAMAWRAGCRVANMEFIQFHPTCLYHPFAKSFLISEAVRGEGGILRLPKEAGAQAGYRFMPDHDPRAELAPRDIVARAIDFEMKKRGLDHVDLDITHQSSEFLMHHFPTIYARCLELGIDITTQPIPVVPAVHFTCGGVVTDLAGRTDVKGLYAVGETAYTGLHGANRLASNSLLECVVLGRAAATHIEQQPSTTPVALPDWDESRVTNADEEVVITQNWDELRRSMWNYVGIVRTTKRMERAQHRIRMLKEEIDEYYTNFRIKPDLLELRNLVDVASLIVKSALARRESRGLHFSRDYPDTLPKALPTVLTPKRRR</sequence>
<keyword evidence="5 12" id="KW-0285">Flavoprotein</keyword>
<feature type="domain" description="FAD-dependent oxidoreductase 2 FAD-binding" evidence="14">
    <location>
        <begin position="4"/>
        <end position="392"/>
    </location>
</feature>
<dbReference type="EC" id="1.4.3.16" evidence="4 10"/>
<dbReference type="Gene3D" id="1.20.58.100">
    <property type="entry name" value="Fumarate reductase/succinate dehydrogenase flavoprotein-like, C-terminal domain"/>
    <property type="match status" value="1"/>
</dbReference>
<dbReference type="InterPro" id="IPR037099">
    <property type="entry name" value="Fum_R/Succ_DH_flav-like_C_sf"/>
</dbReference>
<comment type="cofactor">
    <cofactor evidence="1 12">
        <name>FAD</name>
        <dbReference type="ChEBI" id="CHEBI:57692"/>
    </cofactor>
</comment>
<evidence type="ECO:0000256" key="8">
    <source>
        <dbReference type="ARBA" id="ARBA00023002"/>
    </source>
</evidence>
<dbReference type="SUPFAM" id="SSF51905">
    <property type="entry name" value="FAD/NAD(P)-binding domain"/>
    <property type="match status" value="1"/>
</dbReference>
<dbReference type="EMBL" id="SLZQ01000001">
    <property type="protein sequence ID" value="TCS39502.1"/>
    <property type="molecule type" value="Genomic_DNA"/>
</dbReference>
<comment type="subcellular location">
    <subcellularLocation>
        <location evidence="12">Cytoplasm</location>
    </subcellularLocation>
</comment>
<dbReference type="PRINTS" id="PR00368">
    <property type="entry name" value="FADPNR"/>
</dbReference>
<dbReference type="FunFam" id="1.20.58.100:FF:000002">
    <property type="entry name" value="L-aspartate oxidase"/>
    <property type="match status" value="1"/>
</dbReference>
<evidence type="ECO:0000259" key="15">
    <source>
        <dbReference type="Pfam" id="PF02910"/>
    </source>
</evidence>
<feature type="domain" description="Fumarate reductase/succinate dehydrogenase flavoprotein-like C-terminal" evidence="15">
    <location>
        <begin position="439"/>
        <end position="519"/>
    </location>
</feature>
<comment type="catalytic activity">
    <reaction evidence="9">
        <text>L-aspartate + O2 = iminosuccinate + H2O2</text>
        <dbReference type="Rhea" id="RHEA:25876"/>
        <dbReference type="ChEBI" id="CHEBI:15379"/>
        <dbReference type="ChEBI" id="CHEBI:16240"/>
        <dbReference type="ChEBI" id="CHEBI:29991"/>
        <dbReference type="ChEBI" id="CHEBI:77875"/>
        <dbReference type="EC" id="1.4.3.16"/>
    </reaction>
    <physiologicalReaction direction="left-to-right" evidence="9">
        <dbReference type="Rhea" id="RHEA:25877"/>
    </physiologicalReaction>
</comment>
<reference evidence="16 17" key="1">
    <citation type="submission" date="2019-03" db="EMBL/GenBank/DDBJ databases">
        <title>Genomic Encyclopedia of Type Strains, Phase IV (KMG-IV): sequencing the most valuable type-strain genomes for metagenomic binning, comparative biology and taxonomic classification.</title>
        <authorList>
            <person name="Goeker M."/>
        </authorList>
    </citation>
    <scope>NUCLEOTIDE SEQUENCE [LARGE SCALE GENOMIC DNA]</scope>
    <source>
        <strain evidence="16 17">DSM 7445</strain>
    </source>
</reference>
<comment type="pathway">
    <text evidence="2 12">Cofactor biosynthesis; NAD(+) biosynthesis; iminoaspartate from L-aspartate (oxidase route): step 1/1.</text>
</comment>
<evidence type="ECO:0000256" key="7">
    <source>
        <dbReference type="ARBA" id="ARBA00022827"/>
    </source>
</evidence>
<dbReference type="PIRSF" id="PIRSF000171">
    <property type="entry name" value="SDHA_APRA_LASPO"/>
    <property type="match status" value="1"/>
</dbReference>
<evidence type="ECO:0000256" key="4">
    <source>
        <dbReference type="ARBA" id="ARBA00012173"/>
    </source>
</evidence>
<dbReference type="InterPro" id="IPR027477">
    <property type="entry name" value="Succ_DH/fumarate_Rdtase_cat_sf"/>
</dbReference>
<evidence type="ECO:0000256" key="1">
    <source>
        <dbReference type="ARBA" id="ARBA00001974"/>
    </source>
</evidence>
<name>A0A4R3I1S6_PAULE</name>